<dbReference type="PANTHER" id="PTHR11098">
    <property type="entry name" value="NICOTINATE PHOSPHORIBOSYLTRANSFERASE"/>
    <property type="match status" value="1"/>
</dbReference>
<dbReference type="PIRSF" id="PIRSF000484">
    <property type="entry name" value="NAPRT"/>
    <property type="match status" value="1"/>
</dbReference>
<comment type="function">
    <text evidence="8">Catalyzes the synthesis of beta-nicotinate D-ribonucleotide from nicotinate and 5-phospho-D-ribose 1-phosphate at the expense of ATP.</text>
</comment>
<dbReference type="NCBIfam" id="NF003704">
    <property type="entry name" value="PRK05321.1"/>
    <property type="match status" value="1"/>
</dbReference>
<evidence type="ECO:0000256" key="2">
    <source>
        <dbReference type="ARBA" id="ARBA00010897"/>
    </source>
</evidence>
<dbReference type="GO" id="GO:0034355">
    <property type="term" value="P:NAD+ biosynthetic process via the salvage pathway"/>
    <property type="evidence" value="ECO:0007669"/>
    <property type="project" value="TreeGrafter"/>
</dbReference>
<dbReference type="InterPro" id="IPR007229">
    <property type="entry name" value="Nic_PRibTrfase-Fam"/>
</dbReference>
<dbReference type="AlphaFoldDB" id="A0A167JSL3"/>
<evidence type="ECO:0000313" key="11">
    <source>
        <dbReference type="EMBL" id="OAD66619.1"/>
    </source>
</evidence>
<dbReference type="SUPFAM" id="SSF54675">
    <property type="entry name" value="Nicotinate/Quinolinate PRTase N-terminal domain-like"/>
    <property type="match status" value="1"/>
</dbReference>
<dbReference type="SUPFAM" id="SSF51690">
    <property type="entry name" value="Nicotinate/Quinolinate PRTase C-terminal domain-like"/>
    <property type="match status" value="1"/>
</dbReference>
<dbReference type="Pfam" id="PF04095">
    <property type="entry name" value="NAPRTase"/>
    <property type="match status" value="1"/>
</dbReference>
<evidence type="ECO:0000259" key="10">
    <source>
        <dbReference type="Pfam" id="PF17767"/>
    </source>
</evidence>
<keyword evidence="12" id="KW-1185">Reference proteome</keyword>
<dbReference type="EMBL" id="KV441001">
    <property type="protein sequence ID" value="OAD66619.1"/>
    <property type="molecule type" value="Genomic_DNA"/>
</dbReference>
<keyword evidence="5 8" id="KW-0436">Ligase</keyword>
<dbReference type="GO" id="GO:0004516">
    <property type="term" value="F:nicotinate phosphoribosyltransferase activity"/>
    <property type="evidence" value="ECO:0007669"/>
    <property type="project" value="UniProtKB-UniRule"/>
</dbReference>
<dbReference type="HAMAP" id="MF_00570">
    <property type="entry name" value="NAPRTase"/>
    <property type="match status" value="1"/>
</dbReference>
<dbReference type="UniPathway" id="UPA00253">
    <property type="reaction ID" value="UER00457"/>
</dbReference>
<dbReference type="PANTHER" id="PTHR11098:SF1">
    <property type="entry name" value="NICOTINATE PHOSPHORIBOSYLTRANSFERASE"/>
    <property type="match status" value="1"/>
</dbReference>
<dbReference type="InterPro" id="IPR041525">
    <property type="entry name" value="N/Namide_PRibTrfase"/>
</dbReference>
<feature type="domain" description="Nicotinate/nicotinamide phosphoribosyltransferase" evidence="9">
    <location>
        <begin position="167"/>
        <end position="411"/>
    </location>
</feature>
<evidence type="ECO:0000256" key="6">
    <source>
        <dbReference type="ARBA" id="ARBA00022642"/>
    </source>
</evidence>
<evidence type="ECO:0000256" key="8">
    <source>
        <dbReference type="RuleBase" id="RU003838"/>
    </source>
</evidence>
<keyword evidence="4" id="KW-0597">Phosphoprotein</keyword>
<keyword evidence="6 8" id="KW-0662">Pyridine nucleotide biosynthesis</keyword>
<comment type="pathway">
    <text evidence="1 8">Cofactor biosynthesis; NAD(+) biosynthesis; nicotinate D-ribonucleotide from nicotinate: step 1/1.</text>
</comment>
<sequence>MTHIHEALGSFLDNDLYKFTMQNAVLKNYKDVPVVYHFINRKQNAFKLNKDAVQWIKKQIQAMEDLYITEDELAYMAAFPFFDTAYIDYLSHFRYRPSEQIKIKFDEETSDLDLEIVGSWPETILYETPLLALISEAYFKFVDKDWIDDNQYERARSKASTLLEDGCQFFEFGTRRRRSLSVQDCVMRAFTDMKQEYINECQDKGTKALGDAAGTSNVYLAKKYNFNAVGTVAHEFFMGISALEGLKNVNKKALEVWTQTYNGALAIALTDTFTTPIFLKDFQHTLASDFTGVRHDSGDPEEFAKTIVNHYKSLGIEPSTKKIVFSDGLDVDRATSLHKLCDDLNIQSSFGIGTHFSNDFEKASDPKNKSKSMSIVIKLKECNGIRVIKLSDDVSKHSGNQSLVDSLEKELGIVH</sequence>
<gene>
    <name evidence="11" type="ORF">PHYBLDRAFT_152164</name>
</gene>
<dbReference type="Pfam" id="PF17767">
    <property type="entry name" value="NAPRTase_N"/>
    <property type="match status" value="1"/>
</dbReference>
<comment type="PTM">
    <text evidence="8">Transiently phosphorylated on a His residue during the reaction cycle. Phosphorylation strongly increases the affinity for substrates and increases the rate of nicotinate D-ribonucleotide production. Dephosphorylation regenerates the low-affinity form of the enzyme, leading to product release.</text>
</comment>
<evidence type="ECO:0000256" key="7">
    <source>
        <dbReference type="ARBA" id="ARBA00048668"/>
    </source>
</evidence>
<proteinExistence type="inferred from homology"/>
<organism evidence="11 12">
    <name type="scientific">Phycomyces blakesleeanus (strain ATCC 8743b / DSM 1359 / FGSC 10004 / NBRC 33097 / NRRL 1555)</name>
    <dbReference type="NCBI Taxonomy" id="763407"/>
    <lineage>
        <taxon>Eukaryota</taxon>
        <taxon>Fungi</taxon>
        <taxon>Fungi incertae sedis</taxon>
        <taxon>Mucoromycota</taxon>
        <taxon>Mucoromycotina</taxon>
        <taxon>Mucoromycetes</taxon>
        <taxon>Mucorales</taxon>
        <taxon>Phycomycetaceae</taxon>
        <taxon>Phycomyces</taxon>
    </lineage>
</organism>
<dbReference type="NCBIfam" id="TIGR01514">
    <property type="entry name" value="NAPRTase"/>
    <property type="match status" value="1"/>
</dbReference>
<evidence type="ECO:0000256" key="4">
    <source>
        <dbReference type="ARBA" id="ARBA00022553"/>
    </source>
</evidence>
<dbReference type="VEuPathDB" id="FungiDB:PHYBLDRAFT_152164"/>
<dbReference type="OrthoDB" id="193380at2759"/>
<evidence type="ECO:0000313" key="12">
    <source>
        <dbReference type="Proteomes" id="UP000077315"/>
    </source>
</evidence>
<comment type="similarity">
    <text evidence="2 8">Belongs to the NAPRTase family.</text>
</comment>
<dbReference type="InParanoid" id="A0A167JSL3"/>
<name>A0A167JSL3_PHYB8</name>
<dbReference type="InterPro" id="IPR036068">
    <property type="entry name" value="Nicotinate_pribotase-like_C"/>
</dbReference>
<evidence type="ECO:0000256" key="3">
    <source>
        <dbReference type="ARBA" id="ARBA00013236"/>
    </source>
</evidence>
<dbReference type="EC" id="6.3.4.21" evidence="3 8"/>
<dbReference type="RefSeq" id="XP_018284659.1">
    <property type="nucleotide sequence ID" value="XM_018432857.1"/>
</dbReference>
<evidence type="ECO:0000256" key="5">
    <source>
        <dbReference type="ARBA" id="ARBA00022598"/>
    </source>
</evidence>
<evidence type="ECO:0000259" key="9">
    <source>
        <dbReference type="Pfam" id="PF04095"/>
    </source>
</evidence>
<dbReference type="InterPro" id="IPR006406">
    <property type="entry name" value="Nic_PRibTrfase"/>
</dbReference>
<dbReference type="STRING" id="763407.A0A167JSL3"/>
<comment type="catalytic activity">
    <reaction evidence="7 8">
        <text>5-phospho-alpha-D-ribose 1-diphosphate + nicotinate + ATP + H2O = nicotinate beta-D-ribonucleotide + ADP + phosphate + diphosphate</text>
        <dbReference type="Rhea" id="RHEA:36163"/>
        <dbReference type="ChEBI" id="CHEBI:15377"/>
        <dbReference type="ChEBI" id="CHEBI:30616"/>
        <dbReference type="ChEBI" id="CHEBI:32544"/>
        <dbReference type="ChEBI" id="CHEBI:33019"/>
        <dbReference type="ChEBI" id="CHEBI:43474"/>
        <dbReference type="ChEBI" id="CHEBI:57502"/>
        <dbReference type="ChEBI" id="CHEBI:58017"/>
        <dbReference type="ChEBI" id="CHEBI:456216"/>
        <dbReference type="EC" id="6.3.4.21"/>
    </reaction>
</comment>
<feature type="domain" description="Nicotinate phosphoribosyltransferase N-terminal" evidence="10">
    <location>
        <begin position="12"/>
        <end position="135"/>
    </location>
</feature>
<dbReference type="FunCoup" id="A0A167JSL3">
    <property type="interactions" value="364"/>
</dbReference>
<dbReference type="GO" id="GO:0005829">
    <property type="term" value="C:cytosol"/>
    <property type="evidence" value="ECO:0007669"/>
    <property type="project" value="TreeGrafter"/>
</dbReference>
<evidence type="ECO:0000256" key="1">
    <source>
        <dbReference type="ARBA" id="ARBA00004952"/>
    </source>
</evidence>
<dbReference type="Proteomes" id="UP000077315">
    <property type="component" value="Unassembled WGS sequence"/>
</dbReference>
<dbReference type="InterPro" id="IPR040727">
    <property type="entry name" value="NAPRTase_N"/>
</dbReference>
<accession>A0A167JSL3</accession>
<dbReference type="Gene3D" id="3.20.140.10">
    <property type="entry name" value="nicotinate phosphoribosyltransferase"/>
    <property type="match status" value="1"/>
</dbReference>
<dbReference type="GeneID" id="28993763"/>
<reference evidence="12" key="1">
    <citation type="submission" date="2015-06" db="EMBL/GenBank/DDBJ databases">
        <title>Expansion of signal transduction pathways in fungi by whole-genome duplication.</title>
        <authorList>
            <consortium name="DOE Joint Genome Institute"/>
            <person name="Corrochano L.M."/>
            <person name="Kuo A."/>
            <person name="Marcet-Houben M."/>
            <person name="Polaino S."/>
            <person name="Salamov A."/>
            <person name="Villalobos J.M."/>
            <person name="Alvarez M.I."/>
            <person name="Avalos J."/>
            <person name="Benito E.P."/>
            <person name="Benoit I."/>
            <person name="Burger G."/>
            <person name="Camino L.P."/>
            <person name="Canovas D."/>
            <person name="Cerda-Olmedo E."/>
            <person name="Cheng J.-F."/>
            <person name="Dominguez A."/>
            <person name="Elias M."/>
            <person name="Eslava A.P."/>
            <person name="Glaser F."/>
            <person name="Grimwood J."/>
            <person name="Gutierrez G."/>
            <person name="Heitman J."/>
            <person name="Henrissat B."/>
            <person name="Iturriaga E.A."/>
            <person name="Lang B.F."/>
            <person name="Lavin J.L."/>
            <person name="Lee S."/>
            <person name="Li W."/>
            <person name="Lindquist E."/>
            <person name="Lopez-Garcia S."/>
            <person name="Luque E.M."/>
            <person name="Marcos A.T."/>
            <person name="Martin J."/>
            <person name="McCluskey K."/>
            <person name="Medina H.R."/>
            <person name="Miralles-Duran A."/>
            <person name="Miyazaki A."/>
            <person name="Munoz-Torres E."/>
            <person name="Oguiza J.A."/>
            <person name="Ohm R."/>
            <person name="Olmedo M."/>
            <person name="Orejas M."/>
            <person name="Ortiz-Castellanos L."/>
            <person name="Pisabarro A.G."/>
            <person name="Rodriguez-Romero J."/>
            <person name="Ruiz-Herrera J."/>
            <person name="Ruiz-Vazquez R."/>
            <person name="Sanz C."/>
            <person name="Schackwitz W."/>
            <person name="Schmutz J."/>
            <person name="Shahriari M."/>
            <person name="Shelest E."/>
            <person name="Silva-Franco F."/>
            <person name="Soanes D."/>
            <person name="Syed K."/>
            <person name="Tagua V.G."/>
            <person name="Talbot N.J."/>
            <person name="Thon M."/>
            <person name="De vries R.P."/>
            <person name="Wiebenga A."/>
            <person name="Yadav J.S."/>
            <person name="Braun E.L."/>
            <person name="Baker S."/>
            <person name="Garre V."/>
            <person name="Horwitz B."/>
            <person name="Torres-Martinez S."/>
            <person name="Idnurm A."/>
            <person name="Herrera-Estrella A."/>
            <person name="Gabaldon T."/>
            <person name="Grigoriev I.V."/>
        </authorList>
    </citation>
    <scope>NUCLEOTIDE SEQUENCE [LARGE SCALE GENOMIC DNA]</scope>
    <source>
        <strain evidence="12">NRRL 1555(-)</strain>
    </source>
</reference>
<protein>
    <recommendedName>
        <fullName evidence="3 8">Nicotinate phosphoribosyltransferase</fullName>
        <ecNumber evidence="3 8">6.3.4.21</ecNumber>
    </recommendedName>
</protein>